<sequence>MRLGTFNFLGIWLAAAAWGTVLQIGPVPAMEPTPEACRSGNATEDCAAIYERGYRITCFENGKPTFEGEAWLLRDRPDDPLPYVQLDGQPVEPLWQRYGACKLRREE</sequence>
<gene>
    <name evidence="1" type="ORF">DRB17_05295</name>
</gene>
<accession>A0A369TCV1</accession>
<organism evidence="1 2">
    <name type="scientific">Ferruginivarius sediminum</name>
    <dbReference type="NCBI Taxonomy" id="2661937"/>
    <lineage>
        <taxon>Bacteria</taxon>
        <taxon>Pseudomonadati</taxon>
        <taxon>Pseudomonadota</taxon>
        <taxon>Alphaproteobacteria</taxon>
        <taxon>Rhodospirillales</taxon>
        <taxon>Rhodospirillaceae</taxon>
        <taxon>Ferruginivarius</taxon>
    </lineage>
</organism>
<reference evidence="1 2" key="1">
    <citation type="submission" date="2018-07" db="EMBL/GenBank/DDBJ databases">
        <title>Venubactetium sediminum gen. nov., sp. nov., isolated from a marine solar saltern.</title>
        <authorList>
            <person name="Wang S."/>
        </authorList>
    </citation>
    <scope>NUCLEOTIDE SEQUENCE [LARGE SCALE GENOMIC DNA]</scope>
    <source>
        <strain evidence="1 2">WD2A32</strain>
    </source>
</reference>
<comment type="caution">
    <text evidence="1">The sequence shown here is derived from an EMBL/GenBank/DDBJ whole genome shotgun (WGS) entry which is preliminary data.</text>
</comment>
<dbReference type="AlphaFoldDB" id="A0A369TCV1"/>
<protein>
    <submittedName>
        <fullName evidence="1">Uncharacterized protein</fullName>
    </submittedName>
</protein>
<dbReference type="EMBL" id="QPMH01000003">
    <property type="protein sequence ID" value="RDD63181.1"/>
    <property type="molecule type" value="Genomic_DNA"/>
</dbReference>
<keyword evidence="2" id="KW-1185">Reference proteome</keyword>
<evidence type="ECO:0000313" key="1">
    <source>
        <dbReference type="EMBL" id="RDD63181.1"/>
    </source>
</evidence>
<name>A0A369TCV1_9PROT</name>
<evidence type="ECO:0000313" key="2">
    <source>
        <dbReference type="Proteomes" id="UP000253941"/>
    </source>
</evidence>
<proteinExistence type="predicted"/>
<dbReference type="Proteomes" id="UP000253941">
    <property type="component" value="Unassembled WGS sequence"/>
</dbReference>